<evidence type="ECO:0000256" key="1">
    <source>
        <dbReference type="SAM" id="MobiDB-lite"/>
    </source>
</evidence>
<name>A0A8H6XV05_9AGAR</name>
<proteinExistence type="predicted"/>
<dbReference type="EMBL" id="JACAZH010000017">
    <property type="protein sequence ID" value="KAF7348068.1"/>
    <property type="molecule type" value="Genomic_DNA"/>
</dbReference>
<gene>
    <name evidence="2" type="ORF">MSAN_01759200</name>
</gene>
<accession>A0A8H6XV05</accession>
<sequence length="241" mass="26640">MAPSLQLTRCGLHVEGSSLIDHTPLSEPLIDTDIGLDTRTIPSSELTALVKEQFFMNAHELGNYDPHATASASRPPRQRRLPPQRSPDSRRRLAKSRALLSRSSTFLGTTSSRFIRPTEGSFYRWISVSREHLMPQGRICQLDADDSKLYLRLFIRTVVWTADPCHSHTILTAFASSSPTSRSPCYRTMSATRGVPIYLVRLQLTNDLVTLARAGGAARAWQLPKLLEGANTARGGASVDV</sequence>
<dbReference type="AlphaFoldDB" id="A0A8H6XV05"/>
<evidence type="ECO:0000313" key="2">
    <source>
        <dbReference type="EMBL" id="KAF7348068.1"/>
    </source>
</evidence>
<comment type="caution">
    <text evidence="2">The sequence shown here is derived from an EMBL/GenBank/DDBJ whole genome shotgun (WGS) entry which is preliminary data.</text>
</comment>
<feature type="region of interest" description="Disordered" evidence="1">
    <location>
        <begin position="65"/>
        <end position="92"/>
    </location>
</feature>
<dbReference type="Proteomes" id="UP000623467">
    <property type="component" value="Unassembled WGS sequence"/>
</dbReference>
<reference evidence="2" key="1">
    <citation type="submission" date="2020-05" db="EMBL/GenBank/DDBJ databases">
        <title>Mycena genomes resolve the evolution of fungal bioluminescence.</title>
        <authorList>
            <person name="Tsai I.J."/>
        </authorList>
    </citation>
    <scope>NUCLEOTIDE SEQUENCE</scope>
    <source>
        <strain evidence="2">160909Yilan</strain>
    </source>
</reference>
<organism evidence="2 3">
    <name type="scientific">Mycena sanguinolenta</name>
    <dbReference type="NCBI Taxonomy" id="230812"/>
    <lineage>
        <taxon>Eukaryota</taxon>
        <taxon>Fungi</taxon>
        <taxon>Dikarya</taxon>
        <taxon>Basidiomycota</taxon>
        <taxon>Agaricomycotina</taxon>
        <taxon>Agaricomycetes</taxon>
        <taxon>Agaricomycetidae</taxon>
        <taxon>Agaricales</taxon>
        <taxon>Marasmiineae</taxon>
        <taxon>Mycenaceae</taxon>
        <taxon>Mycena</taxon>
    </lineage>
</organism>
<keyword evidence="3" id="KW-1185">Reference proteome</keyword>
<evidence type="ECO:0000313" key="3">
    <source>
        <dbReference type="Proteomes" id="UP000623467"/>
    </source>
</evidence>
<protein>
    <submittedName>
        <fullName evidence="2">Uncharacterized protein</fullName>
    </submittedName>
</protein>